<dbReference type="PROSITE" id="PS50014">
    <property type="entry name" value="BROMODOMAIN_2"/>
    <property type="match status" value="1"/>
</dbReference>
<keyword evidence="2" id="KW-0805">Transcription regulation</keyword>
<protein>
    <recommendedName>
        <fullName evidence="6">Transcription initiation factor TFIID subunit 1</fullName>
    </recommendedName>
</protein>
<evidence type="ECO:0000259" key="10">
    <source>
        <dbReference type="PROSITE" id="PS50014"/>
    </source>
</evidence>
<feature type="coiled-coil region" evidence="8">
    <location>
        <begin position="1036"/>
        <end position="1063"/>
    </location>
</feature>
<evidence type="ECO:0000313" key="12">
    <source>
        <dbReference type="Proteomes" id="UP000789570"/>
    </source>
</evidence>
<dbReference type="GO" id="GO:0016251">
    <property type="term" value="F:RNA polymerase II general transcription initiation factor activity"/>
    <property type="evidence" value="ECO:0007669"/>
    <property type="project" value="InterPro"/>
</dbReference>
<feature type="compositionally biased region" description="Polar residues" evidence="9">
    <location>
        <begin position="63"/>
        <end position="75"/>
    </location>
</feature>
<dbReference type="InterPro" id="IPR009067">
    <property type="entry name" value="TAF_II_230-bd"/>
</dbReference>
<evidence type="ECO:0000256" key="7">
    <source>
        <dbReference type="PROSITE-ProRule" id="PRU00035"/>
    </source>
</evidence>
<feature type="region of interest" description="Disordered" evidence="9">
    <location>
        <begin position="1165"/>
        <end position="1189"/>
    </location>
</feature>
<gene>
    <name evidence="11" type="ORF">FCALED_LOCUS724</name>
</gene>
<dbReference type="GO" id="GO:0051123">
    <property type="term" value="P:RNA polymerase II preinitiation complex assembly"/>
    <property type="evidence" value="ECO:0007669"/>
    <property type="project" value="TreeGrafter"/>
</dbReference>
<comment type="caution">
    <text evidence="11">The sequence shown here is derived from an EMBL/GenBank/DDBJ whole genome shotgun (WGS) entry which is preliminary data.</text>
</comment>
<dbReference type="PANTHER" id="PTHR13900">
    <property type="entry name" value="TRANSCRIPTION INITIATION FACTOR TFIID"/>
    <property type="match status" value="1"/>
</dbReference>
<keyword evidence="12" id="KW-1185">Reference proteome</keyword>
<sequence length="1301" mass="149441">MSYAGLFFGNFDEEGQLEGAGFDEEVRESLQRVAGETDVLNEIFSVRSLGIDDKEEEDAIKSEVSTQTPVQTPGDSSIKPEEDAIDYSDFNELADETMFSEKYYQQGVNSVINIKRSLSFPPLQLHSLESPGKETDPKIFEDPLYNLNKKSDIYSVAMKETLQTDELQKIISTFTATAPLQNLPIMDNESQKVVKQSTEETKSEINIKTLYPAFEKDRILKFSELFATKLTQRKLHQLNIHAEPQSEFKFAKDERELFESLKQFDASAEEKFEESEDIIELVSSSPMTQISGGSMYGSDFEAEVHNDKLFETEKLSWKIPEKNNAYYSIVMDTWEDKILWDSDDEDHASLDMDYISESEESNAIMAYRNTELESGEWINHILWDDYNGPIPFAKLTLDMNDPNLLFDYSALEPPKPMVSDLSGRKIIKYNPPKKPFGLPYKPERRVFQRRLNFGRMYIQHSLPALQLHSQYFKTKFTKSDIRALHRPSIQFPLEQEIHFNKMKKIKKKKLRNREAMKKPKDLTLKDKSDYVLFEYSEEYPPILSNIGMGTLLLNFYRKKDPKDSFLPKLDIGGPVVLDVIDESPFMNFGNVERGQIISALYNNLIRAPLFRHDVNDTDFLIIRNTNKGRSKYFIRELKNLFVVGQTFPMQEVPSPPSRKAKTIANTRIQVAAFRYMKKNRYNLLVQDKLTKKFPDYSLQTLRGRLKKGNFNNSPIWKLKPSVRLPTEDELRRMLTPEMICLEESMMVGERHLQDAGYKSMWTDEDDKSKAAKKDDDDSVQDDNKLAIEESKLAIEQQLAPWITTRNFLNATQTNAMLKLHGEGDPTGRGEGFSFIRISMKDIFLKAGESAQDKLAEIESKPKSGHKYNVVEQWKRYNQEIYRIWNAQYASLSKHRDPNMDSVKQEVSLDDAGTYSNNQFMKEDDNQIDSDVDYQNMIDSAMPDRDESISPLPNTPAEYDDVTSIDGSISSRANYDFGSHRNRALVINRLVRSSTGEAIWTKTHVTDPAVINAYINQRQIIEEQTTAAELLEPTNDEERNKRLRKRIQDQLAKLRRNQERRQQRKAAREAAKAVAADSTYGLPIKDKKTDTIRRCGNCGQTGHMKTNKKCPRYGMNAIGENPMSPLAESSESAAPTSDSPMIKMEGSKILIRSKAIAEKPPETTRIKITLPSKDEASKRKRKAPDLDSSADRKRPFIDVTSLISNVITTLWDTENAHHFHYPVTAEIAPDYTTVIKKNRLLYYKCKMLKHSRGEYKNIAEFMQDMKLMVNNCRTYNGDSSGYTVIAKNLFAKAEELIREAGF</sequence>
<comment type="subcellular location">
    <subcellularLocation>
        <location evidence="1">Nucleus</location>
    </subcellularLocation>
</comment>
<evidence type="ECO:0000313" key="11">
    <source>
        <dbReference type="EMBL" id="CAG8443478.1"/>
    </source>
</evidence>
<dbReference type="InterPro" id="IPR036427">
    <property type="entry name" value="Bromodomain-like_sf"/>
</dbReference>
<evidence type="ECO:0000256" key="8">
    <source>
        <dbReference type="SAM" id="Coils"/>
    </source>
</evidence>
<dbReference type="Proteomes" id="UP000789570">
    <property type="component" value="Unassembled WGS sequence"/>
</dbReference>
<name>A0A9N8VB41_9GLOM</name>
<dbReference type="OrthoDB" id="5752at2759"/>
<evidence type="ECO:0000256" key="3">
    <source>
        <dbReference type="ARBA" id="ARBA00023117"/>
    </source>
</evidence>
<dbReference type="CDD" id="cd04369">
    <property type="entry name" value="Bromodomain"/>
    <property type="match status" value="1"/>
</dbReference>
<evidence type="ECO:0000256" key="9">
    <source>
        <dbReference type="SAM" id="MobiDB-lite"/>
    </source>
</evidence>
<dbReference type="SUPFAM" id="SSF47370">
    <property type="entry name" value="Bromodomain"/>
    <property type="match status" value="1"/>
</dbReference>
<organism evidence="11 12">
    <name type="scientific">Funneliformis caledonium</name>
    <dbReference type="NCBI Taxonomy" id="1117310"/>
    <lineage>
        <taxon>Eukaryota</taxon>
        <taxon>Fungi</taxon>
        <taxon>Fungi incertae sedis</taxon>
        <taxon>Mucoromycota</taxon>
        <taxon>Glomeromycotina</taxon>
        <taxon>Glomeromycetes</taxon>
        <taxon>Glomerales</taxon>
        <taxon>Glomeraceae</taxon>
        <taxon>Funneliformis</taxon>
    </lineage>
</organism>
<evidence type="ECO:0000256" key="4">
    <source>
        <dbReference type="ARBA" id="ARBA00023163"/>
    </source>
</evidence>
<evidence type="ECO:0000256" key="6">
    <source>
        <dbReference type="ARBA" id="ARBA00040102"/>
    </source>
</evidence>
<dbReference type="InterPro" id="IPR040240">
    <property type="entry name" value="TAF1"/>
</dbReference>
<dbReference type="Pfam" id="PF12157">
    <property type="entry name" value="DUF3591"/>
    <property type="match status" value="1"/>
</dbReference>
<dbReference type="InterPro" id="IPR041670">
    <property type="entry name" value="Znf-CCHC_6"/>
</dbReference>
<feature type="compositionally biased region" description="Low complexity" evidence="9">
    <location>
        <begin position="1123"/>
        <end position="1139"/>
    </location>
</feature>
<dbReference type="Gene3D" id="1.20.920.10">
    <property type="entry name" value="Bromodomain-like"/>
    <property type="match status" value="1"/>
</dbReference>
<dbReference type="PANTHER" id="PTHR13900:SF0">
    <property type="entry name" value="TRANSCRIPTION INITIATION FACTOR TFIID SUBUNIT 1"/>
    <property type="match status" value="1"/>
</dbReference>
<dbReference type="Pfam" id="PF15288">
    <property type="entry name" value="zf-CCHC_6"/>
    <property type="match status" value="1"/>
</dbReference>
<dbReference type="GO" id="GO:0005669">
    <property type="term" value="C:transcription factor TFIID complex"/>
    <property type="evidence" value="ECO:0007669"/>
    <property type="project" value="InterPro"/>
</dbReference>
<dbReference type="Pfam" id="PF00439">
    <property type="entry name" value="Bromodomain"/>
    <property type="match status" value="1"/>
</dbReference>
<keyword evidence="4" id="KW-0804">Transcription</keyword>
<accession>A0A9N8VB41</accession>
<keyword evidence="5" id="KW-0539">Nucleus</keyword>
<dbReference type="EMBL" id="CAJVPQ010000077">
    <property type="protein sequence ID" value="CAG8443478.1"/>
    <property type="molecule type" value="Genomic_DNA"/>
</dbReference>
<keyword evidence="8" id="KW-0175">Coiled coil</keyword>
<keyword evidence="3 7" id="KW-0103">Bromodomain</keyword>
<evidence type="ECO:0000256" key="1">
    <source>
        <dbReference type="ARBA" id="ARBA00004123"/>
    </source>
</evidence>
<dbReference type="GO" id="GO:0017025">
    <property type="term" value="F:TBP-class protein binding"/>
    <property type="evidence" value="ECO:0007669"/>
    <property type="project" value="InterPro"/>
</dbReference>
<feature type="region of interest" description="Disordered" evidence="9">
    <location>
        <begin position="57"/>
        <end position="79"/>
    </location>
</feature>
<dbReference type="SMART" id="SM00297">
    <property type="entry name" value="BROMO"/>
    <property type="match status" value="1"/>
</dbReference>
<feature type="compositionally biased region" description="Basic and acidic residues" evidence="9">
    <location>
        <begin position="1171"/>
        <end position="1189"/>
    </location>
</feature>
<reference evidence="11" key="1">
    <citation type="submission" date="2021-06" db="EMBL/GenBank/DDBJ databases">
        <authorList>
            <person name="Kallberg Y."/>
            <person name="Tangrot J."/>
            <person name="Rosling A."/>
        </authorList>
    </citation>
    <scope>NUCLEOTIDE SEQUENCE</scope>
    <source>
        <strain evidence="11">UK204</strain>
    </source>
</reference>
<evidence type="ECO:0000256" key="2">
    <source>
        <dbReference type="ARBA" id="ARBA00023015"/>
    </source>
</evidence>
<dbReference type="Pfam" id="PF09247">
    <property type="entry name" value="TBP-binding"/>
    <property type="match status" value="1"/>
</dbReference>
<dbReference type="GO" id="GO:0004402">
    <property type="term" value="F:histone acetyltransferase activity"/>
    <property type="evidence" value="ECO:0007669"/>
    <property type="project" value="InterPro"/>
</dbReference>
<dbReference type="InterPro" id="IPR022591">
    <property type="entry name" value="TAF1_HAT_dom"/>
</dbReference>
<feature type="domain" description="Bromo" evidence="10">
    <location>
        <begin position="1210"/>
        <end position="1282"/>
    </location>
</feature>
<evidence type="ECO:0000256" key="5">
    <source>
        <dbReference type="ARBA" id="ARBA00023242"/>
    </source>
</evidence>
<feature type="region of interest" description="Disordered" evidence="9">
    <location>
        <begin position="1120"/>
        <end position="1140"/>
    </location>
</feature>
<proteinExistence type="predicted"/>
<dbReference type="InterPro" id="IPR001487">
    <property type="entry name" value="Bromodomain"/>
</dbReference>